<dbReference type="CDD" id="cd00118">
    <property type="entry name" value="LysM"/>
    <property type="match status" value="1"/>
</dbReference>
<dbReference type="CDD" id="cd12797">
    <property type="entry name" value="M23_peptidase"/>
    <property type="match status" value="1"/>
</dbReference>
<proteinExistence type="predicted"/>
<feature type="domain" description="LysM" evidence="2">
    <location>
        <begin position="160"/>
        <end position="204"/>
    </location>
</feature>
<gene>
    <name evidence="3" type="ORF">F3S47_00965</name>
</gene>
<feature type="compositionally biased region" description="Basic and acidic residues" evidence="1">
    <location>
        <begin position="263"/>
        <end position="273"/>
    </location>
</feature>
<dbReference type="GO" id="GO:0004222">
    <property type="term" value="F:metalloendopeptidase activity"/>
    <property type="evidence" value="ECO:0007669"/>
    <property type="project" value="TreeGrafter"/>
</dbReference>
<dbReference type="InterPro" id="IPR011055">
    <property type="entry name" value="Dup_hybrid_motif"/>
</dbReference>
<feature type="compositionally biased region" description="Pro residues" evidence="1">
    <location>
        <begin position="230"/>
        <end position="244"/>
    </location>
</feature>
<keyword evidence="4" id="KW-1185">Reference proteome</keyword>
<protein>
    <submittedName>
        <fullName evidence="3">Peptidoglycan DD-metalloendopeptidase family protein</fullName>
    </submittedName>
</protein>
<feature type="region of interest" description="Disordered" evidence="1">
    <location>
        <begin position="207"/>
        <end position="275"/>
    </location>
</feature>
<dbReference type="Pfam" id="PF01476">
    <property type="entry name" value="LysM"/>
    <property type="match status" value="2"/>
</dbReference>
<sequence>MARLMLATAAAALLAGCEDGRFDLDMRGAGNTFDTSAAARNVPDRPEPDARGVITYPNSQVVLARRSETVTDIATRLGIEPGALARYNGIAPDTPLRRGEVIALPSRVDASGVTTGPVSAPPQVNVTELASAAIDRSAPTQSSTPAPQQPSAQPATPEPIRHQVRRGETIYSISRLYSVPVSALAEWNGLGPDLAIREGQQLLIPQAGGQAPRQTAAAEPTPAPGAGSPTPVPPSASEPLPEPEPAAAEAPEAEEAPETPDLSAERTEPETDSRLIFPVDGTIIRDYARGRNEGIDIAVPAGTPVRAAAAGTVAAITEDTDGANIVVIRHPDDLLTVYVNLTDLEVNRDEQVSQGQTLARVPEGDPSYLHFETREGLQSVDPNDFLP</sequence>
<dbReference type="Proteomes" id="UP000326554">
    <property type="component" value="Unassembled WGS sequence"/>
</dbReference>
<evidence type="ECO:0000313" key="4">
    <source>
        <dbReference type="Proteomes" id="UP000326554"/>
    </source>
</evidence>
<accession>A0A5J5GR49</accession>
<dbReference type="InterPro" id="IPR016047">
    <property type="entry name" value="M23ase_b-sheet_dom"/>
</dbReference>
<dbReference type="PANTHER" id="PTHR21666">
    <property type="entry name" value="PEPTIDASE-RELATED"/>
    <property type="match status" value="1"/>
</dbReference>
<dbReference type="PROSITE" id="PS51257">
    <property type="entry name" value="PROKAR_LIPOPROTEIN"/>
    <property type="match status" value="1"/>
</dbReference>
<dbReference type="Gene3D" id="3.10.350.10">
    <property type="entry name" value="LysM domain"/>
    <property type="match status" value="1"/>
</dbReference>
<name>A0A5J5GR49_9RHOB</name>
<feature type="compositionally biased region" description="Low complexity" evidence="1">
    <location>
        <begin position="137"/>
        <end position="155"/>
    </location>
</feature>
<feature type="region of interest" description="Disordered" evidence="1">
    <location>
        <begin position="134"/>
        <end position="164"/>
    </location>
</feature>
<dbReference type="EMBL" id="VYQE01000001">
    <property type="protein sequence ID" value="KAA9010680.1"/>
    <property type="molecule type" value="Genomic_DNA"/>
</dbReference>
<dbReference type="PROSITE" id="PS51782">
    <property type="entry name" value="LYSM"/>
    <property type="match status" value="1"/>
</dbReference>
<dbReference type="SUPFAM" id="SSF54106">
    <property type="entry name" value="LysM domain"/>
    <property type="match status" value="1"/>
</dbReference>
<dbReference type="PANTHER" id="PTHR21666:SF270">
    <property type="entry name" value="MUREIN HYDROLASE ACTIVATOR ENVC"/>
    <property type="match status" value="1"/>
</dbReference>
<dbReference type="Gene3D" id="2.70.70.10">
    <property type="entry name" value="Glucose Permease (Domain IIA)"/>
    <property type="match status" value="1"/>
</dbReference>
<reference evidence="3 4" key="1">
    <citation type="submission" date="2019-09" db="EMBL/GenBank/DDBJ databases">
        <authorList>
            <person name="Park J.-S."/>
            <person name="Choi H.-J."/>
        </authorList>
    </citation>
    <scope>NUCLEOTIDE SEQUENCE [LARGE SCALE GENOMIC DNA]</scope>
    <source>
        <strain evidence="3 4">176SS1-4</strain>
    </source>
</reference>
<organism evidence="3 4">
    <name type="scientific">Histidinibacterium aquaticum</name>
    <dbReference type="NCBI Taxonomy" id="2613962"/>
    <lineage>
        <taxon>Bacteria</taxon>
        <taxon>Pseudomonadati</taxon>
        <taxon>Pseudomonadota</taxon>
        <taxon>Alphaproteobacteria</taxon>
        <taxon>Rhodobacterales</taxon>
        <taxon>Paracoccaceae</taxon>
        <taxon>Histidinibacterium</taxon>
    </lineage>
</organism>
<evidence type="ECO:0000256" key="1">
    <source>
        <dbReference type="SAM" id="MobiDB-lite"/>
    </source>
</evidence>
<dbReference type="Pfam" id="PF01551">
    <property type="entry name" value="Peptidase_M23"/>
    <property type="match status" value="1"/>
</dbReference>
<comment type="caution">
    <text evidence="3">The sequence shown here is derived from an EMBL/GenBank/DDBJ whole genome shotgun (WGS) entry which is preliminary data.</text>
</comment>
<dbReference type="AlphaFoldDB" id="A0A5J5GR49"/>
<feature type="compositionally biased region" description="Low complexity" evidence="1">
    <location>
        <begin position="211"/>
        <end position="229"/>
    </location>
</feature>
<dbReference type="InterPro" id="IPR018392">
    <property type="entry name" value="LysM"/>
</dbReference>
<dbReference type="SUPFAM" id="SSF51261">
    <property type="entry name" value="Duplicated hybrid motif"/>
    <property type="match status" value="1"/>
</dbReference>
<dbReference type="InterPro" id="IPR036779">
    <property type="entry name" value="LysM_dom_sf"/>
</dbReference>
<evidence type="ECO:0000313" key="3">
    <source>
        <dbReference type="EMBL" id="KAA9010680.1"/>
    </source>
</evidence>
<dbReference type="SMART" id="SM00257">
    <property type="entry name" value="LysM"/>
    <property type="match status" value="2"/>
</dbReference>
<evidence type="ECO:0000259" key="2">
    <source>
        <dbReference type="PROSITE" id="PS51782"/>
    </source>
</evidence>
<dbReference type="InterPro" id="IPR050570">
    <property type="entry name" value="Cell_wall_metabolism_enzyme"/>
</dbReference>